<proteinExistence type="predicted"/>
<evidence type="ECO:0000313" key="1">
    <source>
        <dbReference type="EMBL" id="VVA36254.1"/>
    </source>
</evidence>
<reference evidence="2" key="1">
    <citation type="journal article" date="2020" name="Plant J.">
        <title>Transposons played a major role in the diversification between the closely related almond and peach genomes: results from the almond genome sequence.</title>
        <authorList>
            <person name="Alioto T."/>
            <person name="Alexiou K.G."/>
            <person name="Bardil A."/>
            <person name="Barteri F."/>
            <person name="Castanera R."/>
            <person name="Cruz F."/>
            <person name="Dhingra A."/>
            <person name="Duval H."/>
            <person name="Fernandez I Marti A."/>
            <person name="Frias L."/>
            <person name="Galan B."/>
            <person name="Garcia J.L."/>
            <person name="Howad W."/>
            <person name="Gomez-Garrido J."/>
            <person name="Gut M."/>
            <person name="Julca I."/>
            <person name="Morata J."/>
            <person name="Puigdomenech P."/>
            <person name="Ribeca P."/>
            <person name="Rubio Cabetas M.J."/>
            <person name="Vlasova A."/>
            <person name="Wirthensohn M."/>
            <person name="Garcia-Mas J."/>
            <person name="Gabaldon T."/>
            <person name="Casacuberta J.M."/>
            <person name="Arus P."/>
        </authorList>
    </citation>
    <scope>NUCLEOTIDE SEQUENCE [LARGE SCALE GENOMIC DNA]</scope>
    <source>
        <strain evidence="2">cv. Texas</strain>
    </source>
</reference>
<dbReference type="PANTHER" id="PTHR33116:SF70">
    <property type="entry name" value="NON-LTR RETROELEMENT REVERSE TRANSCRIPTASE-LIKE PROTEIN"/>
    <property type="match status" value="1"/>
</dbReference>
<dbReference type="Gramene" id="VVA36254">
    <property type="protein sequence ID" value="VVA36254"/>
    <property type="gene ID" value="Prudul26B023014"/>
</dbReference>
<gene>
    <name evidence="1" type="ORF">ALMOND_2B023014</name>
</gene>
<dbReference type="OMA" id="ENEADCI"/>
<dbReference type="PANTHER" id="PTHR33116">
    <property type="entry name" value="REVERSE TRANSCRIPTASE ZINC-BINDING DOMAIN-CONTAINING PROTEIN-RELATED-RELATED"/>
    <property type="match status" value="1"/>
</dbReference>
<dbReference type="InParanoid" id="A0A5E4G934"/>
<organism evidence="1 2">
    <name type="scientific">Prunus dulcis</name>
    <name type="common">Almond</name>
    <name type="synonym">Amygdalus dulcis</name>
    <dbReference type="NCBI Taxonomy" id="3755"/>
    <lineage>
        <taxon>Eukaryota</taxon>
        <taxon>Viridiplantae</taxon>
        <taxon>Streptophyta</taxon>
        <taxon>Embryophyta</taxon>
        <taxon>Tracheophyta</taxon>
        <taxon>Spermatophyta</taxon>
        <taxon>Magnoliopsida</taxon>
        <taxon>eudicotyledons</taxon>
        <taxon>Gunneridae</taxon>
        <taxon>Pentapetalae</taxon>
        <taxon>rosids</taxon>
        <taxon>fabids</taxon>
        <taxon>Rosales</taxon>
        <taxon>Rosaceae</taxon>
        <taxon>Amygdaloideae</taxon>
        <taxon>Amygdaleae</taxon>
        <taxon>Prunus</taxon>
    </lineage>
</organism>
<protein>
    <submittedName>
        <fullName evidence="1">PREDICTED: ribonuclease H</fullName>
    </submittedName>
</protein>
<dbReference type="Proteomes" id="UP000327085">
    <property type="component" value="Chromosome 6"/>
</dbReference>
<dbReference type="AlphaFoldDB" id="A0A5E4G934"/>
<evidence type="ECO:0000313" key="2">
    <source>
        <dbReference type="Proteomes" id="UP000327085"/>
    </source>
</evidence>
<sequence length="433" mass="49131">MEGGFSQAYDCLQWDFIRATMQEIGICGKFLDLIMSCVSTVQFQALSSYLFVLCLEKLVHIIQQHVRMKLWKTVLAAKKGPHISHLVFADDLILFGEASPKQATIMRKCIDYFCQMSGQLVSFEKYMVYCSPNVDKFKDLEISQICGSPLTTNLGRYLGVPLIHGRVSTGTYWGVVDNVQRRLATWKTESLSMVDRVTLIQSVTAVIPVYTMQTVKLPMTVCQELDRLNKNFIWGSRARSCVACRKWAKDQVKVYHFLDVNGWRLDQLSGLLPEAILNNIIGIHAVKDGDIEDKIRWGFIADGKFSVSSTYHNITNQFGSKDWRWSFFYGKSVLPPKSFISFGRRCKGVFEPDSHLDTPLEIGVLRDLTEWKDTIKVKAYKPSKQHILVRWQPPSKGKYKLNTNGCRSEDGAIGVGELSKITLVLGWVASLQT</sequence>
<name>A0A5E4G934_PRUDU</name>
<dbReference type="EMBL" id="CABIKO010000440">
    <property type="protein sequence ID" value="VVA36254.1"/>
    <property type="molecule type" value="Genomic_DNA"/>
</dbReference>
<accession>A0A5E4G934</accession>